<keyword evidence="2" id="KW-0812">Transmembrane</keyword>
<keyword evidence="2" id="KW-1133">Transmembrane helix</keyword>
<evidence type="ECO:0000313" key="5">
    <source>
        <dbReference type="Proteomes" id="UP000005090"/>
    </source>
</evidence>
<keyword evidence="5" id="KW-1185">Reference proteome</keyword>
<dbReference type="Pfam" id="PF05036">
    <property type="entry name" value="SPOR"/>
    <property type="match status" value="1"/>
</dbReference>
<accession>H8GHV5</accession>
<organism evidence="4 5">
    <name type="scientific">Methylomicrobium album BG8</name>
    <dbReference type="NCBI Taxonomy" id="686340"/>
    <lineage>
        <taxon>Bacteria</taxon>
        <taxon>Pseudomonadati</taxon>
        <taxon>Pseudomonadota</taxon>
        <taxon>Gammaproteobacteria</taxon>
        <taxon>Methylococcales</taxon>
        <taxon>Methylococcaceae</taxon>
        <taxon>Methylomicrobium</taxon>
    </lineage>
</organism>
<protein>
    <submittedName>
        <fullName evidence="4">Sporulation related protein</fullName>
    </submittedName>
</protein>
<feature type="compositionally biased region" description="Low complexity" evidence="1">
    <location>
        <begin position="171"/>
        <end position="180"/>
    </location>
</feature>
<dbReference type="RefSeq" id="WP_005370401.1">
    <property type="nucleotide sequence ID" value="NZ_CM001475.1"/>
</dbReference>
<feature type="transmembrane region" description="Helical" evidence="2">
    <location>
        <begin position="9"/>
        <end position="27"/>
    </location>
</feature>
<dbReference type="GO" id="GO:0042834">
    <property type="term" value="F:peptidoglycan binding"/>
    <property type="evidence" value="ECO:0007669"/>
    <property type="project" value="InterPro"/>
</dbReference>
<sequence>MDQELKQRLIGAAVVTALAAIFIPMLFDDPVDTSGQAVSEMTIPEPPAGSPNGPESKLPADAASIENAPGNNPSTLNVTAGGVEKIEPGLQENPSADYEPPAEMDAADAENAPDEDIETVPPKPAPTRTPPVVNAPVKTAAPKTAPVPGRTASVTEPSAAVEPVPLKSSETPAKAAPKSTAKFERWTIQAGSFTKKENALSQRDKLRKLGFPAAMETLSTDKGPIYRLKVGPELSKQRAIEIRNRLNQQNIKTIILAE</sequence>
<dbReference type="GO" id="GO:0032506">
    <property type="term" value="P:cytokinetic process"/>
    <property type="evidence" value="ECO:0007669"/>
    <property type="project" value="TreeGrafter"/>
</dbReference>
<evidence type="ECO:0000256" key="1">
    <source>
        <dbReference type="SAM" id="MobiDB-lite"/>
    </source>
</evidence>
<dbReference type="InterPro" id="IPR007730">
    <property type="entry name" value="SPOR-like_dom"/>
</dbReference>
<dbReference type="GO" id="GO:0030428">
    <property type="term" value="C:cell septum"/>
    <property type="evidence" value="ECO:0007669"/>
    <property type="project" value="TreeGrafter"/>
</dbReference>
<dbReference type="PROSITE" id="PS51724">
    <property type="entry name" value="SPOR"/>
    <property type="match status" value="1"/>
</dbReference>
<reference evidence="4 5" key="1">
    <citation type="journal article" date="2013" name="Genome Announc.">
        <title>Genome Sequence of the Obligate Gammaproteobacterial Methanotroph Methylomicrobium album Strain BG8.</title>
        <authorList>
            <person name="Kits K.D."/>
            <person name="Kalyuzhnaya M.G."/>
            <person name="Klotz M.G."/>
            <person name="Jetten M.S."/>
            <person name="Op den Camp H.J."/>
            <person name="Vuilleumier S."/>
            <person name="Bringel F."/>
            <person name="Dispirito A.A."/>
            <person name="Murrell J.C."/>
            <person name="Bruce D."/>
            <person name="Cheng J.F."/>
            <person name="Copeland A."/>
            <person name="Goodwin L."/>
            <person name="Hauser L."/>
            <person name="Lajus A."/>
            <person name="Land M.L."/>
            <person name="Lapidus A."/>
            <person name="Lucas S."/>
            <person name="Medigue C."/>
            <person name="Pitluck S."/>
            <person name="Woyke T."/>
            <person name="Zeytun A."/>
            <person name="Stein L.Y."/>
        </authorList>
    </citation>
    <scope>NUCLEOTIDE SEQUENCE [LARGE SCALE GENOMIC DNA]</scope>
    <source>
        <strain evidence="4 5">BG8</strain>
    </source>
</reference>
<dbReference type="HOGENOM" id="CLU_068683_2_0_6"/>
<dbReference type="STRING" id="686340.Metal_1122"/>
<dbReference type="InterPro" id="IPR036680">
    <property type="entry name" value="SPOR-like_sf"/>
</dbReference>
<dbReference type="PANTHER" id="PTHR38687:SF1">
    <property type="entry name" value="CELL DIVISION PROTEIN DEDD"/>
    <property type="match status" value="1"/>
</dbReference>
<feature type="compositionally biased region" description="Low complexity" evidence="1">
    <location>
        <begin position="130"/>
        <end position="148"/>
    </location>
</feature>
<proteinExistence type="predicted"/>
<dbReference type="InterPro" id="IPR052521">
    <property type="entry name" value="Cell_div_SPOR-domain"/>
</dbReference>
<dbReference type="Gene3D" id="3.30.70.1070">
    <property type="entry name" value="Sporulation related repeat"/>
    <property type="match status" value="1"/>
</dbReference>
<evidence type="ECO:0000259" key="3">
    <source>
        <dbReference type="PROSITE" id="PS51724"/>
    </source>
</evidence>
<dbReference type="Proteomes" id="UP000005090">
    <property type="component" value="Chromosome"/>
</dbReference>
<feature type="domain" description="SPOR" evidence="3">
    <location>
        <begin position="180"/>
        <end position="258"/>
    </location>
</feature>
<feature type="region of interest" description="Disordered" evidence="1">
    <location>
        <begin position="34"/>
        <end position="180"/>
    </location>
</feature>
<dbReference type="SUPFAM" id="SSF110997">
    <property type="entry name" value="Sporulation related repeat"/>
    <property type="match status" value="1"/>
</dbReference>
<name>H8GHV5_METAL</name>
<dbReference type="eggNOG" id="COG3147">
    <property type="taxonomic scope" value="Bacteria"/>
</dbReference>
<feature type="compositionally biased region" description="Acidic residues" evidence="1">
    <location>
        <begin position="100"/>
        <end position="118"/>
    </location>
</feature>
<keyword evidence="2" id="KW-0472">Membrane</keyword>
<gene>
    <name evidence="4" type="ORF">Metal_1122</name>
</gene>
<dbReference type="GO" id="GO:0032153">
    <property type="term" value="C:cell division site"/>
    <property type="evidence" value="ECO:0007669"/>
    <property type="project" value="TreeGrafter"/>
</dbReference>
<feature type="compositionally biased region" description="Polar residues" evidence="1">
    <location>
        <begin position="69"/>
        <end position="78"/>
    </location>
</feature>
<dbReference type="EMBL" id="CM001475">
    <property type="protein sequence ID" value="EIC28939.1"/>
    <property type="molecule type" value="Genomic_DNA"/>
</dbReference>
<dbReference type="PANTHER" id="PTHR38687">
    <property type="entry name" value="CELL DIVISION PROTEIN DEDD-RELATED"/>
    <property type="match status" value="1"/>
</dbReference>
<evidence type="ECO:0000256" key="2">
    <source>
        <dbReference type="SAM" id="Phobius"/>
    </source>
</evidence>
<evidence type="ECO:0000313" key="4">
    <source>
        <dbReference type="EMBL" id="EIC28939.1"/>
    </source>
</evidence>
<dbReference type="AlphaFoldDB" id="H8GHV5"/>